<feature type="compositionally biased region" description="Low complexity" evidence="2">
    <location>
        <begin position="873"/>
        <end position="890"/>
    </location>
</feature>
<dbReference type="Gene3D" id="1.20.120.560">
    <property type="entry name" value="alix/aip1 in complex with the ypdl late domain"/>
    <property type="match status" value="1"/>
</dbReference>
<dbReference type="PANTHER" id="PTHR23030">
    <property type="entry name" value="PCD6 INTERACTING PROTEIN-RELATED"/>
    <property type="match status" value="1"/>
</dbReference>
<dbReference type="InterPro" id="IPR004328">
    <property type="entry name" value="BRO1_dom"/>
</dbReference>
<dbReference type="Pfam" id="PF03097">
    <property type="entry name" value="BRO1"/>
    <property type="match status" value="1"/>
</dbReference>
<dbReference type="PROSITE" id="PS51180">
    <property type="entry name" value="BRO1"/>
    <property type="match status" value="1"/>
</dbReference>
<evidence type="ECO:0000313" key="4">
    <source>
        <dbReference type="EMBL" id="SCV68239.1"/>
    </source>
</evidence>
<keyword evidence="5" id="KW-1185">Reference proteome</keyword>
<sequence>MASTNNLVALPLKRTEGLPSLASSVVEHIASTSDTTHPDAIQADARIWSQQRNKMVAKLDSAGVDADTIVQLTASVLRPDDVVYSYYAQLSFIITKLPIDLIEFHWYPLFASSTSAPVVGAFDSAASIPVASLHFERMAVLYNIAAIHSILATATKRIDEAAMKSSIAGFQNAAGVLSHLLILFPLLADDADPEQEPISPDFTPESIEALRDLCLAQAQEVFWQNGVLGRLHAGRLKNGTISKLAVQVYLHYCSALASANAAKTKLKETQWRGAWAFPESLLSYMAIKAGHFNAVAQYRKSIDDLGANRYGDEIGRLEVADAAVKKTLTVSKRGVADPVIRDLKVAADDGAIHQSLQTVITDNLARATKDNDLIYLSTPTPLSSLPAITPAAMARATTAAEVVSPLHHLKIGKLGKPLFEGLVPWQVHAAVKVYEDRRETFIKDEVLEKKGALDALSTRCVLSRDILDVSARLETECYRLDRGYRTLQELNLPAAIDAVLQPTALPSSVLDQSREVKAEGGTEKLRSLMQDVRRVARVNQKLLNESVSLLSQESLEDGQLQAQYSGGANRRAGSGEAQAALKTRADNLGGVMAAAGQSDQLVRRKFGEWEARLELLCGDELDEFVPQIGASLAYGLKTTQSTTIRRLRSLIDDLHELRSARQSIIDESRRLVDADTSVRSKIEQAANEFLKKGGSLSMSMFEVVFETELAKFDGLKQAMEQNGARTEDLVGDVKVSQCGAQRTCVVGSKANPISDAAMQTAHASFIDSRRTDPALAKRAQALEDLDGAYHKYREILTNLREGLGFYADLARLLTGLRDSVKEFAQVRGDEARHIEQELRAHTGNLSTQSEPKAVEVEEPRRRISPRKKGVPKSTTTASAVPATSSSGAAAELPGKAWDPSMGIRFG</sequence>
<dbReference type="AlphaFoldDB" id="A0A238F642"/>
<dbReference type="STRING" id="269621.A0A238F642"/>
<reference evidence="5" key="1">
    <citation type="submission" date="2016-09" db="EMBL/GenBank/DDBJ databases">
        <authorList>
            <person name="Jeantristanb JTB J.-T."/>
            <person name="Ricardo R."/>
        </authorList>
    </citation>
    <scope>NUCLEOTIDE SEQUENCE [LARGE SCALE GENOMIC DNA]</scope>
</reference>
<dbReference type="InterPro" id="IPR038499">
    <property type="entry name" value="BRO1_sf"/>
</dbReference>
<dbReference type="OrthoDB" id="64867at2759"/>
<dbReference type="GO" id="GO:0005768">
    <property type="term" value="C:endosome"/>
    <property type="evidence" value="ECO:0007669"/>
    <property type="project" value="TreeGrafter"/>
</dbReference>
<name>A0A238F642_9BASI</name>
<dbReference type="InterPro" id="IPR025304">
    <property type="entry name" value="ALIX_V_dom"/>
</dbReference>
<organism evidence="4 5">
    <name type="scientific">Microbotryum intermedium</name>
    <dbReference type="NCBI Taxonomy" id="269621"/>
    <lineage>
        <taxon>Eukaryota</taxon>
        <taxon>Fungi</taxon>
        <taxon>Dikarya</taxon>
        <taxon>Basidiomycota</taxon>
        <taxon>Pucciniomycotina</taxon>
        <taxon>Microbotryomycetes</taxon>
        <taxon>Microbotryales</taxon>
        <taxon>Microbotryaceae</taxon>
        <taxon>Microbotryum</taxon>
    </lineage>
</organism>
<feature type="compositionally biased region" description="Basic and acidic residues" evidence="2">
    <location>
        <begin position="852"/>
        <end position="861"/>
    </location>
</feature>
<dbReference type="PANTHER" id="PTHR23030:SF39">
    <property type="entry name" value="PROGRAMMED CELL DEATH 6-INTERACTING PROTEIN"/>
    <property type="match status" value="1"/>
</dbReference>
<evidence type="ECO:0000259" key="3">
    <source>
        <dbReference type="PROSITE" id="PS51180"/>
    </source>
</evidence>
<evidence type="ECO:0000313" key="5">
    <source>
        <dbReference type="Proteomes" id="UP000198372"/>
    </source>
</evidence>
<comment type="similarity">
    <text evidence="1">Belongs to the palA/RIM20 family.</text>
</comment>
<dbReference type="Proteomes" id="UP000198372">
    <property type="component" value="Unassembled WGS sequence"/>
</dbReference>
<feature type="domain" description="BRO1" evidence="3">
    <location>
        <begin position="6"/>
        <end position="457"/>
    </location>
</feature>
<feature type="region of interest" description="Disordered" evidence="2">
    <location>
        <begin position="839"/>
        <end position="906"/>
    </location>
</feature>
<evidence type="ECO:0000256" key="2">
    <source>
        <dbReference type="SAM" id="MobiDB-lite"/>
    </source>
</evidence>
<dbReference type="Gene3D" id="1.25.40.280">
    <property type="entry name" value="alix/aip1 like domains"/>
    <property type="match status" value="1"/>
</dbReference>
<dbReference type="EMBL" id="FMSP01000003">
    <property type="protein sequence ID" value="SCV68239.1"/>
    <property type="molecule type" value="Genomic_DNA"/>
</dbReference>
<accession>A0A238F642</accession>
<evidence type="ECO:0000256" key="1">
    <source>
        <dbReference type="ARBA" id="ARBA00038154"/>
    </source>
</evidence>
<proteinExistence type="inferred from homology"/>
<dbReference type="Gene3D" id="1.20.140.50">
    <property type="entry name" value="alix/aip1 like domains"/>
    <property type="match status" value="1"/>
</dbReference>
<dbReference type="SMART" id="SM01041">
    <property type="entry name" value="BRO1"/>
    <property type="match status" value="1"/>
</dbReference>
<dbReference type="Pfam" id="PF13949">
    <property type="entry name" value="ALIX_LYPXL_bnd"/>
    <property type="match status" value="2"/>
</dbReference>
<protein>
    <submittedName>
        <fullName evidence="4">BQ2448_360 protein</fullName>
    </submittedName>
</protein>
<gene>
    <name evidence="4" type="ORF">BQ2448_360</name>
</gene>